<dbReference type="PANTHER" id="PTHR35630">
    <property type="entry name" value="LEGUMINOSIN GROUP486 SECRETED PEPTIDE"/>
    <property type="match status" value="1"/>
</dbReference>
<proteinExistence type="predicted"/>
<reference evidence="2" key="1">
    <citation type="submission" date="2020-06" db="EMBL/GenBank/DDBJ databases">
        <authorList>
            <person name="Li T."/>
            <person name="Hu X."/>
            <person name="Zhang T."/>
            <person name="Song X."/>
            <person name="Zhang H."/>
            <person name="Dai N."/>
            <person name="Sheng W."/>
            <person name="Hou X."/>
            <person name="Wei L."/>
        </authorList>
    </citation>
    <scope>NUCLEOTIDE SEQUENCE</scope>
    <source>
        <strain evidence="2">KEN8</strain>
        <tissue evidence="2">Leaf</tissue>
    </source>
</reference>
<protein>
    <submittedName>
        <fullName evidence="2">Uncharacterized protein</fullName>
    </submittedName>
</protein>
<name>A0AAW2R9M5_9LAMI</name>
<dbReference type="EMBL" id="JACGWM010000004">
    <property type="protein sequence ID" value="KAL0376880.1"/>
    <property type="molecule type" value="Genomic_DNA"/>
</dbReference>
<sequence>MASKFLFSSLFLALTLYFSSTSAGRLQGSGKPPVIHITSAVGGNNLPKISLRIKAGGNLKGSAELSSGQEYQISVDVNDVYYASAVYGSKFASFHAYEAGRDKGHADVYWRADNLGFAASYDKTKWEKPKDGARPVIYFKNVVPPRGLPHISTRLKVKKGSIVLKSGDAGQVKTDVDAVYHAKARFGFKFTEFSAYYPGRDRGHAAIYWRADNGGFDFSYDNKSNWKRGPTWKYSDL</sequence>
<accession>A0AAW2R9M5</accession>
<keyword evidence="1" id="KW-0732">Signal</keyword>
<feature type="chain" id="PRO_5043486773" evidence="1">
    <location>
        <begin position="24"/>
        <end position="237"/>
    </location>
</feature>
<evidence type="ECO:0000313" key="2">
    <source>
        <dbReference type="EMBL" id="KAL0376880.1"/>
    </source>
</evidence>
<comment type="caution">
    <text evidence="2">The sequence shown here is derived from an EMBL/GenBank/DDBJ whole genome shotgun (WGS) entry which is preliminary data.</text>
</comment>
<dbReference type="AlphaFoldDB" id="A0AAW2R9M5"/>
<gene>
    <name evidence="2" type="ORF">Scaly_0805600</name>
</gene>
<feature type="signal peptide" evidence="1">
    <location>
        <begin position="1"/>
        <end position="23"/>
    </location>
</feature>
<dbReference type="PANTHER" id="PTHR35630:SF1">
    <property type="entry name" value="LEGUMINOSIN GROUP486 SECRETED PEPTIDE"/>
    <property type="match status" value="1"/>
</dbReference>
<evidence type="ECO:0000256" key="1">
    <source>
        <dbReference type="SAM" id="SignalP"/>
    </source>
</evidence>
<organism evidence="2">
    <name type="scientific">Sesamum calycinum</name>
    <dbReference type="NCBI Taxonomy" id="2727403"/>
    <lineage>
        <taxon>Eukaryota</taxon>
        <taxon>Viridiplantae</taxon>
        <taxon>Streptophyta</taxon>
        <taxon>Embryophyta</taxon>
        <taxon>Tracheophyta</taxon>
        <taxon>Spermatophyta</taxon>
        <taxon>Magnoliopsida</taxon>
        <taxon>eudicotyledons</taxon>
        <taxon>Gunneridae</taxon>
        <taxon>Pentapetalae</taxon>
        <taxon>asterids</taxon>
        <taxon>lamiids</taxon>
        <taxon>Lamiales</taxon>
        <taxon>Pedaliaceae</taxon>
        <taxon>Sesamum</taxon>
    </lineage>
</organism>
<reference evidence="2" key="2">
    <citation type="journal article" date="2024" name="Plant">
        <title>Genomic evolution and insights into agronomic trait innovations of Sesamum species.</title>
        <authorList>
            <person name="Miao H."/>
            <person name="Wang L."/>
            <person name="Qu L."/>
            <person name="Liu H."/>
            <person name="Sun Y."/>
            <person name="Le M."/>
            <person name="Wang Q."/>
            <person name="Wei S."/>
            <person name="Zheng Y."/>
            <person name="Lin W."/>
            <person name="Duan Y."/>
            <person name="Cao H."/>
            <person name="Xiong S."/>
            <person name="Wang X."/>
            <person name="Wei L."/>
            <person name="Li C."/>
            <person name="Ma Q."/>
            <person name="Ju M."/>
            <person name="Zhao R."/>
            <person name="Li G."/>
            <person name="Mu C."/>
            <person name="Tian Q."/>
            <person name="Mei H."/>
            <person name="Zhang T."/>
            <person name="Gao T."/>
            <person name="Zhang H."/>
        </authorList>
    </citation>
    <scope>NUCLEOTIDE SEQUENCE</scope>
    <source>
        <strain evidence="2">KEN8</strain>
    </source>
</reference>